<dbReference type="Gene3D" id="3.80.10.10">
    <property type="entry name" value="Ribonuclease Inhibitor"/>
    <property type="match status" value="1"/>
</dbReference>
<feature type="domain" description="F-box" evidence="2">
    <location>
        <begin position="7"/>
        <end position="53"/>
    </location>
</feature>
<sequence length="519" mass="59069">MTTSPFTDLPDELLICVCEQLADSKAALRQLVVTSRRLQAIAEPVLYRHIFFRKQSELANLLVSVESSPSRTKAFRELDVRCKLDGNGRVRAQPFELVGTLLRQAPGIQDLTMESPYCNESSWPDATVENGWDAVMSHWLSPLLEAGRPDLISAPLQRTVSHPLPALKRLTLHLNGLEREFWTINGDFIHLLMHPTIEELHLSSINIPDDATELICPDVHTPLKRLTLDEANVTIRGLHGLLAIPKALEYLYIGENSYSPRESRYPPGQDYNDLCSKDIDGLVATLHQQRASLQTLVYHRKRDIAHYNQSFPQSYRGPDFSTFTALRTLTITYDFEAMTRGLDRSTTTAPNLESLTVDDFAMTAALERGNDTVCPALFKDLASANPKLRNVDIVCEIFRMADSFYHRPRGRGHGGIKAIGEYLHGKDITFCVLLPPTHPRYVPPFLYAEQVAEHRLWYQNDEAGIRNLESFRGEEDSDDEDEVEIGWLDDVLELEENWEVEEDEDDEDWEAEMHWGRQS</sequence>
<evidence type="ECO:0000256" key="1">
    <source>
        <dbReference type="SAM" id="MobiDB-lite"/>
    </source>
</evidence>
<proteinExistence type="predicted"/>
<feature type="region of interest" description="Disordered" evidence="1">
    <location>
        <begin position="498"/>
        <end position="519"/>
    </location>
</feature>
<gene>
    <name evidence="3" type="ORF">LTR62_006785</name>
</gene>
<organism evidence="3 4">
    <name type="scientific">Meristemomyces frigidus</name>
    <dbReference type="NCBI Taxonomy" id="1508187"/>
    <lineage>
        <taxon>Eukaryota</taxon>
        <taxon>Fungi</taxon>
        <taxon>Dikarya</taxon>
        <taxon>Ascomycota</taxon>
        <taxon>Pezizomycotina</taxon>
        <taxon>Dothideomycetes</taxon>
        <taxon>Dothideomycetidae</taxon>
        <taxon>Mycosphaerellales</taxon>
        <taxon>Teratosphaeriaceae</taxon>
        <taxon>Meristemomyces</taxon>
    </lineage>
</organism>
<dbReference type="InterPro" id="IPR032675">
    <property type="entry name" value="LRR_dom_sf"/>
</dbReference>
<dbReference type="AlphaFoldDB" id="A0AAN7TCI8"/>
<dbReference type="Pfam" id="PF12937">
    <property type="entry name" value="F-box-like"/>
    <property type="match status" value="1"/>
</dbReference>
<evidence type="ECO:0000313" key="3">
    <source>
        <dbReference type="EMBL" id="KAK5109663.1"/>
    </source>
</evidence>
<dbReference type="Proteomes" id="UP001310890">
    <property type="component" value="Unassembled WGS sequence"/>
</dbReference>
<evidence type="ECO:0000259" key="2">
    <source>
        <dbReference type="Pfam" id="PF12937"/>
    </source>
</evidence>
<evidence type="ECO:0000313" key="4">
    <source>
        <dbReference type="Proteomes" id="UP001310890"/>
    </source>
</evidence>
<feature type="compositionally biased region" description="Acidic residues" evidence="1">
    <location>
        <begin position="498"/>
        <end position="510"/>
    </location>
</feature>
<name>A0AAN7TCI8_9PEZI</name>
<accession>A0AAN7TCI8</accession>
<comment type="caution">
    <text evidence="3">The sequence shown here is derived from an EMBL/GenBank/DDBJ whole genome shotgun (WGS) entry which is preliminary data.</text>
</comment>
<dbReference type="SUPFAM" id="SSF52047">
    <property type="entry name" value="RNI-like"/>
    <property type="match status" value="1"/>
</dbReference>
<protein>
    <recommendedName>
        <fullName evidence="2">F-box domain-containing protein</fullName>
    </recommendedName>
</protein>
<dbReference type="EMBL" id="JAVRRL010000060">
    <property type="protein sequence ID" value="KAK5109663.1"/>
    <property type="molecule type" value="Genomic_DNA"/>
</dbReference>
<reference evidence="3" key="1">
    <citation type="submission" date="2023-08" db="EMBL/GenBank/DDBJ databases">
        <title>Black Yeasts Isolated from many extreme environments.</title>
        <authorList>
            <person name="Coleine C."/>
            <person name="Stajich J.E."/>
            <person name="Selbmann L."/>
        </authorList>
    </citation>
    <scope>NUCLEOTIDE SEQUENCE</scope>
    <source>
        <strain evidence="3">CCFEE 5401</strain>
    </source>
</reference>
<dbReference type="InterPro" id="IPR001810">
    <property type="entry name" value="F-box_dom"/>
</dbReference>